<evidence type="ECO:0008006" key="5">
    <source>
        <dbReference type="Google" id="ProtNLM"/>
    </source>
</evidence>
<keyword evidence="2" id="KW-1133">Transmembrane helix</keyword>
<protein>
    <recommendedName>
        <fullName evidence="5">AsmA-like C-terminal domain-containing protein</fullName>
    </recommendedName>
</protein>
<evidence type="ECO:0000256" key="2">
    <source>
        <dbReference type="SAM" id="Phobius"/>
    </source>
</evidence>
<evidence type="ECO:0000313" key="4">
    <source>
        <dbReference type="Proteomes" id="UP000635278"/>
    </source>
</evidence>
<comment type="caution">
    <text evidence="3">The sequence shown here is derived from an EMBL/GenBank/DDBJ whole genome shotgun (WGS) entry which is preliminary data.</text>
</comment>
<dbReference type="EMBL" id="WOTB01000007">
    <property type="protein sequence ID" value="NHN84444.1"/>
    <property type="molecule type" value="Genomic_DNA"/>
</dbReference>
<organism evidence="3 4">
    <name type="scientific">Acetobacter musti</name>
    <dbReference type="NCBI Taxonomy" id="864732"/>
    <lineage>
        <taxon>Bacteria</taxon>
        <taxon>Pseudomonadati</taxon>
        <taxon>Pseudomonadota</taxon>
        <taxon>Alphaproteobacteria</taxon>
        <taxon>Acetobacterales</taxon>
        <taxon>Acetobacteraceae</taxon>
        <taxon>Acetobacter</taxon>
    </lineage>
</organism>
<keyword evidence="2" id="KW-0472">Membrane</keyword>
<evidence type="ECO:0000313" key="3">
    <source>
        <dbReference type="EMBL" id="NHN84444.1"/>
    </source>
</evidence>
<keyword evidence="2" id="KW-0812">Transmembrane</keyword>
<gene>
    <name evidence="3" type="ORF">GOB93_07270</name>
</gene>
<name>A0ABX0JS70_9PROT</name>
<sequence length="1125" mass="118603">MSDPGQAGPDVPQISGSSVLPKRRRVKRLVVAGMAAVGVVAGLPLLAGFLLLVAMMFGPVDMTSVLRPFLPLAVIAGAKGDPPRGRLDVAHARLRWTGLRDGFGSPVLLEVDDARILDSTGRTVDQIESGAIALDAFPLFHGALAVSDLRVRGARLRLRRDAAGQVDLDLPGRPSPAKGGLAIDPSKLRRLLLGGTHIVMADDALHAVWTIDPLEAALTPVSVRHRRGLSGTLAVGVTALSEQSGGAQPFHAKLSASGALSQDGALIWHLVLDPVTPSTLSPVLSGPEAVRAAVGVDATVTFRAGHVGRIMMPADVAARVTLGQGQIEAAGSSLFTDHGAATLHLVLDEKQARAWPGHLTVDNVSVRLSEPPGDTTPPVPDAVPPSSSAGTMTPAASSPAPFPTPLPPPELTAHGRFDWPDLGAPQKLTGTVSAALSAVPFTKLGDYWPALAAKGARLWTTRNITAGTVENLHVALGLGPDRTGNGTDVTSVSGGLDGSGMELHWLRPIIPMEGVDAHLEFVDPRTISIAFRNGYQPTVRTGHNVGADGTGRLLLKPGSMIISDLDKKDQTGTIHVELSGDLRDQLALLAEPRLHILSRHPVPFTHPRGDAVIAFTLQLPLRARVGTGDMTLDGHAHLTHVHLGDVALGRAVDDGTLDTNVTMHGMDLAGHVLFSHIPADVHAETTFDSVPAGGTIDHVVAHLHLTPDNVEAAGIPVASYFYNRAELAVNYTMIRDRPDTVALDLDMARAGIHLPVWSKPPSVAATAHALLYIDSGRLQSAEEIRASGPDLRLNGEARFRPGVPPELLLPDFRVGRSSGSARLTIPLSARGPIAVSVRASTLDLTPLVQGAPKEAGPAPTTIHVPEAASGRLKGPPGRPWLIDMTADTLWYSKTGALGGVKAYLDHNGVRLERMRFSMTTPAPASATIEPVGSIRRLTADIPDFGMLMNRFNVTDMVSGGHARVEGRFDDTRVNAPFRGRVDVSPFVITKAPEALQVARNMSIYGWLNTKNETQFEVRRFEMPVWFADGVLHIRDGRAGNGALGATLEGPVNLDAGTLDLSGTIVPAFAVNALPGGLPAIGHLFAPEKGGGFLAVKFGLTGKLDDPTFSVSPFSIFLPGVLRKVF</sequence>
<feature type="transmembrane region" description="Helical" evidence="2">
    <location>
        <begin position="29"/>
        <end position="57"/>
    </location>
</feature>
<reference evidence="3 4" key="1">
    <citation type="journal article" date="2020" name="Int. J. Syst. Evol. Microbiol.">
        <title>Novel acetic acid bacteria from cider fermentations: Acetobacter conturbans sp. nov. and Acetobacter fallax sp. nov.</title>
        <authorList>
            <person name="Sombolestani A.S."/>
            <person name="Cleenwerck I."/>
            <person name="Cnockaert M."/>
            <person name="Borremans W."/>
            <person name="Wieme A.D."/>
            <person name="De Vuyst L."/>
            <person name="Vandamme P."/>
        </authorList>
    </citation>
    <scope>NUCLEOTIDE SEQUENCE [LARGE SCALE GENOMIC DNA]</scope>
    <source>
        <strain evidence="3 4">LMG 30640</strain>
    </source>
</reference>
<evidence type="ECO:0000256" key="1">
    <source>
        <dbReference type="SAM" id="MobiDB-lite"/>
    </source>
</evidence>
<dbReference type="Proteomes" id="UP000635278">
    <property type="component" value="Unassembled WGS sequence"/>
</dbReference>
<proteinExistence type="predicted"/>
<feature type="compositionally biased region" description="Pro residues" evidence="1">
    <location>
        <begin position="374"/>
        <end position="383"/>
    </location>
</feature>
<keyword evidence="4" id="KW-1185">Reference proteome</keyword>
<feature type="region of interest" description="Disordered" evidence="1">
    <location>
        <begin position="369"/>
        <end position="401"/>
    </location>
</feature>
<accession>A0ABX0JS70</accession>
<feature type="compositionally biased region" description="Low complexity" evidence="1">
    <location>
        <begin position="384"/>
        <end position="399"/>
    </location>
</feature>